<feature type="region of interest" description="Disordered" evidence="9">
    <location>
        <begin position="97"/>
        <end position="123"/>
    </location>
</feature>
<evidence type="ECO:0000313" key="10">
    <source>
        <dbReference type="EMBL" id="CDQ97404.1"/>
    </source>
</evidence>
<dbReference type="SUPFAM" id="SSF56112">
    <property type="entry name" value="Protein kinase-like (PK-like)"/>
    <property type="match status" value="1"/>
</dbReference>
<dbReference type="Proteomes" id="UP000193380">
    <property type="component" value="Unassembled WGS sequence"/>
</dbReference>
<organism evidence="10 11">
    <name type="scientific">Oncorhynchus mykiss</name>
    <name type="common">Rainbow trout</name>
    <name type="synonym">Salmo gairdneri</name>
    <dbReference type="NCBI Taxonomy" id="8022"/>
    <lineage>
        <taxon>Eukaryota</taxon>
        <taxon>Metazoa</taxon>
        <taxon>Chordata</taxon>
        <taxon>Craniata</taxon>
        <taxon>Vertebrata</taxon>
        <taxon>Euteleostomi</taxon>
        <taxon>Actinopterygii</taxon>
        <taxon>Neopterygii</taxon>
        <taxon>Teleostei</taxon>
        <taxon>Protacanthopterygii</taxon>
        <taxon>Salmoniformes</taxon>
        <taxon>Salmonidae</taxon>
        <taxon>Salmoninae</taxon>
        <taxon>Oncorhynchus</taxon>
    </lineage>
</organism>
<dbReference type="PANTHER" id="PTHR47634">
    <property type="entry name" value="PROTEIN KINASE DOMAIN-CONTAINING PROTEIN-RELATED"/>
    <property type="match status" value="1"/>
</dbReference>
<reference evidence="10" key="1">
    <citation type="journal article" date="2014" name="Nat. Commun.">
        <title>The rainbow trout genome provides novel insights into evolution after whole-genome duplication in vertebrates.</title>
        <authorList>
            <person name="Berthelot C."/>
            <person name="Brunet F."/>
            <person name="Chalopin D."/>
            <person name="Juanchich A."/>
            <person name="Bernard M."/>
            <person name="Noel B."/>
            <person name="Bento P."/>
            <person name="Da Silva C."/>
            <person name="Labadie K."/>
            <person name="Alberti A."/>
            <person name="Aury J.M."/>
            <person name="Louis A."/>
            <person name="Dehais P."/>
            <person name="Bardou P."/>
            <person name="Montfort J."/>
            <person name="Klopp C."/>
            <person name="Cabau C."/>
            <person name="Gaspin C."/>
            <person name="Thorgaard G.H."/>
            <person name="Boussaha M."/>
            <person name="Quillet E."/>
            <person name="Guyomard R."/>
            <person name="Galiana D."/>
            <person name="Bobe J."/>
            <person name="Volff J.N."/>
            <person name="Genet C."/>
            <person name="Wincker P."/>
            <person name="Jaillon O."/>
            <person name="Roest Crollius H."/>
            <person name="Guiguen Y."/>
        </authorList>
    </citation>
    <scope>NUCLEOTIDE SEQUENCE [LARGE SCALE GENOMIC DNA]</scope>
</reference>
<dbReference type="Gene3D" id="1.10.510.10">
    <property type="entry name" value="Transferase(Phosphotransferase) domain 1"/>
    <property type="match status" value="1"/>
</dbReference>
<comment type="catalytic activity">
    <reaction evidence="7">
        <text>L-threonyl-[protein] + ATP = O-phospho-L-threonyl-[protein] + ADP + H(+)</text>
        <dbReference type="Rhea" id="RHEA:46608"/>
        <dbReference type="Rhea" id="RHEA-COMP:11060"/>
        <dbReference type="Rhea" id="RHEA-COMP:11605"/>
        <dbReference type="ChEBI" id="CHEBI:15378"/>
        <dbReference type="ChEBI" id="CHEBI:30013"/>
        <dbReference type="ChEBI" id="CHEBI:30616"/>
        <dbReference type="ChEBI" id="CHEBI:61977"/>
        <dbReference type="ChEBI" id="CHEBI:456216"/>
        <dbReference type="EC" id="2.7.11.1"/>
    </reaction>
</comment>
<dbReference type="GO" id="GO:0005524">
    <property type="term" value="F:ATP binding"/>
    <property type="evidence" value="ECO:0007669"/>
    <property type="project" value="UniProtKB-KW"/>
</dbReference>
<keyword evidence="4" id="KW-0547">Nucleotide-binding</keyword>
<evidence type="ECO:0000256" key="8">
    <source>
        <dbReference type="ARBA" id="ARBA00048679"/>
    </source>
</evidence>
<keyword evidence="2" id="KW-0723">Serine/threonine-protein kinase</keyword>
<dbReference type="GO" id="GO:0050684">
    <property type="term" value="P:regulation of mRNA processing"/>
    <property type="evidence" value="ECO:0007669"/>
    <property type="project" value="TreeGrafter"/>
</dbReference>
<dbReference type="GO" id="GO:0004674">
    <property type="term" value="F:protein serine/threonine kinase activity"/>
    <property type="evidence" value="ECO:0007669"/>
    <property type="project" value="UniProtKB-KW"/>
</dbReference>
<name>A0A060Z6Q3_ONCMY</name>
<feature type="non-terminal residue" evidence="10">
    <location>
        <position position="158"/>
    </location>
</feature>
<evidence type="ECO:0000256" key="2">
    <source>
        <dbReference type="ARBA" id="ARBA00022527"/>
    </source>
</evidence>
<dbReference type="Gene3D" id="3.30.200.20">
    <property type="entry name" value="Phosphorylase Kinase, domain 1"/>
    <property type="match status" value="1"/>
</dbReference>
<dbReference type="STRING" id="8022.A0A060Z6Q3"/>
<comment type="catalytic activity">
    <reaction evidence="8">
        <text>L-seryl-[protein] + ATP = O-phospho-L-seryl-[protein] + ADP + H(+)</text>
        <dbReference type="Rhea" id="RHEA:17989"/>
        <dbReference type="Rhea" id="RHEA-COMP:9863"/>
        <dbReference type="Rhea" id="RHEA-COMP:11604"/>
        <dbReference type="ChEBI" id="CHEBI:15378"/>
        <dbReference type="ChEBI" id="CHEBI:29999"/>
        <dbReference type="ChEBI" id="CHEBI:30616"/>
        <dbReference type="ChEBI" id="CHEBI:83421"/>
        <dbReference type="ChEBI" id="CHEBI:456216"/>
        <dbReference type="EC" id="2.7.11.1"/>
    </reaction>
</comment>
<proteinExistence type="predicted"/>
<dbReference type="InterPro" id="IPR011009">
    <property type="entry name" value="Kinase-like_dom_sf"/>
</dbReference>
<dbReference type="EC" id="2.7.11.1" evidence="1"/>
<keyword evidence="5" id="KW-0418">Kinase</keyword>
<protein>
    <recommendedName>
        <fullName evidence="1">non-specific serine/threonine protein kinase</fullName>
        <ecNumber evidence="1">2.7.11.1</ecNumber>
    </recommendedName>
</protein>
<gene>
    <name evidence="10" type="ORF">GSONMT00045180001</name>
</gene>
<dbReference type="GO" id="GO:0035556">
    <property type="term" value="P:intracellular signal transduction"/>
    <property type="evidence" value="ECO:0007669"/>
    <property type="project" value="TreeGrafter"/>
</dbReference>
<evidence type="ECO:0000256" key="9">
    <source>
        <dbReference type="SAM" id="MobiDB-lite"/>
    </source>
</evidence>
<reference evidence="10" key="2">
    <citation type="submission" date="2014-03" db="EMBL/GenBank/DDBJ databases">
        <authorList>
            <person name="Genoscope - CEA"/>
        </authorList>
    </citation>
    <scope>NUCLEOTIDE SEQUENCE</scope>
</reference>
<keyword evidence="6" id="KW-0067">ATP-binding</keyword>
<evidence type="ECO:0000256" key="5">
    <source>
        <dbReference type="ARBA" id="ARBA00022777"/>
    </source>
</evidence>
<evidence type="ECO:0000256" key="7">
    <source>
        <dbReference type="ARBA" id="ARBA00047899"/>
    </source>
</evidence>
<dbReference type="InterPro" id="IPR051334">
    <property type="entry name" value="SRPK"/>
</dbReference>
<dbReference type="PANTHER" id="PTHR47634:SF4">
    <property type="entry name" value="SRSF PROTEIN KINASE 1"/>
    <property type="match status" value="1"/>
</dbReference>
<accession>A0A060Z6Q3</accession>
<evidence type="ECO:0000256" key="4">
    <source>
        <dbReference type="ARBA" id="ARBA00022741"/>
    </source>
</evidence>
<dbReference type="GO" id="GO:0005737">
    <property type="term" value="C:cytoplasm"/>
    <property type="evidence" value="ECO:0007669"/>
    <property type="project" value="TreeGrafter"/>
</dbReference>
<dbReference type="PaxDb" id="8022-A0A060Z6Q3"/>
<evidence type="ECO:0000313" key="11">
    <source>
        <dbReference type="Proteomes" id="UP000193380"/>
    </source>
</evidence>
<evidence type="ECO:0000256" key="1">
    <source>
        <dbReference type="ARBA" id="ARBA00012513"/>
    </source>
</evidence>
<dbReference type="GO" id="GO:0005634">
    <property type="term" value="C:nucleus"/>
    <property type="evidence" value="ECO:0007669"/>
    <property type="project" value="TreeGrafter"/>
</dbReference>
<evidence type="ECO:0000256" key="3">
    <source>
        <dbReference type="ARBA" id="ARBA00022679"/>
    </source>
</evidence>
<dbReference type="AlphaFoldDB" id="A0A060Z6Q3"/>
<keyword evidence="3" id="KW-0808">Transferase</keyword>
<dbReference type="GO" id="GO:0000245">
    <property type="term" value="P:spliceosomal complex assembly"/>
    <property type="evidence" value="ECO:0007669"/>
    <property type="project" value="TreeGrafter"/>
</dbReference>
<evidence type="ECO:0000256" key="6">
    <source>
        <dbReference type="ARBA" id="ARBA00022840"/>
    </source>
</evidence>
<dbReference type="EMBL" id="FR930614">
    <property type="protein sequence ID" value="CDQ97404.1"/>
    <property type="molecule type" value="Genomic_DNA"/>
</dbReference>
<sequence length="158" mass="17810">MKVVKSAEHYTETAVDEIKLLRSVRNTDPDDPKREMVVQLLDDFKISGVNGTHVCMVFEVLGHHLLKWIIKSNYQGLPLPCVKSIIRQVTSSKGNIRQVTSSKSNIRQVTSSKSNIRQVTSSKSNIRQVTSSKSIIRQVTSSKSNIRQVTSTKSNTWR</sequence>